<dbReference type="Proteomes" id="UP000326067">
    <property type="component" value="Unassembled WGS sequence"/>
</dbReference>
<dbReference type="EMBL" id="CABVIC010000004">
    <property type="protein sequence ID" value="VVP25079.1"/>
    <property type="molecule type" value="Genomic_DNA"/>
</dbReference>
<keyword evidence="4 6" id="KW-1133">Transmembrane helix</keyword>
<accession>A0A5E7MKD4</accession>
<dbReference type="RefSeq" id="WP_224787285.1">
    <property type="nucleotide sequence ID" value="NZ_CABVIC010000004.1"/>
</dbReference>
<feature type="transmembrane region" description="Helical" evidence="6">
    <location>
        <begin position="38"/>
        <end position="60"/>
    </location>
</feature>
<dbReference type="InterPro" id="IPR051401">
    <property type="entry name" value="GtrA_CellWall_Glycosyl"/>
</dbReference>
<sequence>MKETLMSRQFLAFLVTGGTAAAVNFCSRLLYSLWFDFSTAVILAYITGMITAFVLARLFVFRDSSQSTHRSAFFFILVNLVAVAQTWLISLGLAHYLLPAMGITLFANEIAHAVGIIVPVFTSYLGHKRWSFK</sequence>
<gene>
    <name evidence="8" type="ORF">PS847_04046</name>
</gene>
<evidence type="ECO:0000256" key="3">
    <source>
        <dbReference type="ARBA" id="ARBA00022692"/>
    </source>
</evidence>
<keyword evidence="5 6" id="KW-0472">Membrane</keyword>
<evidence type="ECO:0000256" key="5">
    <source>
        <dbReference type="ARBA" id="ARBA00023136"/>
    </source>
</evidence>
<dbReference type="InterPro" id="IPR007267">
    <property type="entry name" value="GtrA_DPMS_TM"/>
</dbReference>
<dbReference type="GO" id="GO:0000271">
    <property type="term" value="P:polysaccharide biosynthetic process"/>
    <property type="evidence" value="ECO:0007669"/>
    <property type="project" value="InterPro"/>
</dbReference>
<evidence type="ECO:0000313" key="9">
    <source>
        <dbReference type="Proteomes" id="UP000326067"/>
    </source>
</evidence>
<protein>
    <recommendedName>
        <fullName evidence="7">GtrA/DPMS transmembrane domain-containing protein</fullName>
    </recommendedName>
</protein>
<keyword evidence="3 6" id="KW-0812">Transmembrane</keyword>
<feature type="domain" description="GtrA/DPMS transmembrane" evidence="7">
    <location>
        <begin position="13"/>
        <end position="132"/>
    </location>
</feature>
<comment type="subcellular location">
    <subcellularLocation>
        <location evidence="1">Membrane</location>
        <topology evidence="1">Multi-pass membrane protein</topology>
    </subcellularLocation>
</comment>
<dbReference type="PANTHER" id="PTHR38459">
    <property type="entry name" value="PROPHAGE BACTOPRENOL-LINKED GLUCOSE TRANSLOCASE HOMOLOG"/>
    <property type="match status" value="1"/>
</dbReference>
<evidence type="ECO:0000256" key="1">
    <source>
        <dbReference type="ARBA" id="ARBA00004141"/>
    </source>
</evidence>
<evidence type="ECO:0000313" key="8">
    <source>
        <dbReference type="EMBL" id="VVP25079.1"/>
    </source>
</evidence>
<dbReference type="Pfam" id="PF04138">
    <property type="entry name" value="GtrA_DPMS_TM"/>
    <property type="match status" value="1"/>
</dbReference>
<evidence type="ECO:0000256" key="2">
    <source>
        <dbReference type="ARBA" id="ARBA00009399"/>
    </source>
</evidence>
<feature type="transmembrane region" description="Helical" evidence="6">
    <location>
        <begin position="72"/>
        <end position="98"/>
    </location>
</feature>
<reference evidence="8 9" key="1">
    <citation type="submission" date="2019-09" db="EMBL/GenBank/DDBJ databases">
        <authorList>
            <person name="Chandra G."/>
            <person name="Truman W A."/>
        </authorList>
    </citation>
    <scope>NUCLEOTIDE SEQUENCE [LARGE SCALE GENOMIC DNA]</scope>
    <source>
        <strain evidence="8">PS847</strain>
    </source>
</reference>
<dbReference type="AlphaFoldDB" id="A0A5E7MKD4"/>
<name>A0A5E7MKD4_PSEFL</name>
<comment type="similarity">
    <text evidence="2">Belongs to the GtrA family.</text>
</comment>
<proteinExistence type="inferred from homology"/>
<dbReference type="GO" id="GO:0005886">
    <property type="term" value="C:plasma membrane"/>
    <property type="evidence" value="ECO:0007669"/>
    <property type="project" value="TreeGrafter"/>
</dbReference>
<dbReference type="PANTHER" id="PTHR38459:SF1">
    <property type="entry name" value="PROPHAGE BACTOPRENOL-LINKED GLUCOSE TRANSLOCASE HOMOLOG"/>
    <property type="match status" value="1"/>
</dbReference>
<evidence type="ECO:0000256" key="6">
    <source>
        <dbReference type="SAM" id="Phobius"/>
    </source>
</evidence>
<evidence type="ECO:0000256" key="4">
    <source>
        <dbReference type="ARBA" id="ARBA00022989"/>
    </source>
</evidence>
<organism evidence="8 9">
    <name type="scientific">Pseudomonas fluorescens</name>
    <dbReference type="NCBI Taxonomy" id="294"/>
    <lineage>
        <taxon>Bacteria</taxon>
        <taxon>Pseudomonadati</taxon>
        <taxon>Pseudomonadota</taxon>
        <taxon>Gammaproteobacteria</taxon>
        <taxon>Pseudomonadales</taxon>
        <taxon>Pseudomonadaceae</taxon>
        <taxon>Pseudomonas</taxon>
    </lineage>
</organism>
<feature type="transmembrane region" description="Helical" evidence="6">
    <location>
        <begin position="110"/>
        <end position="127"/>
    </location>
</feature>
<evidence type="ECO:0000259" key="7">
    <source>
        <dbReference type="Pfam" id="PF04138"/>
    </source>
</evidence>